<feature type="transmembrane region" description="Helical" evidence="4">
    <location>
        <begin position="101"/>
        <end position="121"/>
    </location>
</feature>
<proteinExistence type="predicted"/>
<reference evidence="5 6" key="1">
    <citation type="journal article" date="2018" name="Gigascience">
        <title>Genomes of trombidid mites reveal novel predicted allergens and laterally-transferred genes associated with secondary metabolism.</title>
        <authorList>
            <person name="Dong X."/>
            <person name="Chaisiri K."/>
            <person name="Xia D."/>
            <person name="Armstrong S.D."/>
            <person name="Fang Y."/>
            <person name="Donnelly M.J."/>
            <person name="Kadowaki T."/>
            <person name="McGarry J.W."/>
            <person name="Darby A.C."/>
            <person name="Makepeace B.L."/>
        </authorList>
    </citation>
    <scope>NUCLEOTIDE SEQUENCE [LARGE SCALE GENOMIC DNA]</scope>
    <source>
        <strain evidence="5">UoL-WK</strain>
    </source>
</reference>
<evidence type="ECO:0000256" key="3">
    <source>
        <dbReference type="ARBA" id="ARBA00023136"/>
    </source>
</evidence>
<evidence type="ECO:0000256" key="4">
    <source>
        <dbReference type="SAM" id="Phobius"/>
    </source>
</evidence>
<gene>
    <name evidence="5" type="ORF">B4U79_11777</name>
</gene>
<feature type="transmembrane region" description="Helical" evidence="4">
    <location>
        <begin position="210"/>
        <end position="228"/>
    </location>
</feature>
<keyword evidence="1 4" id="KW-0812">Transmembrane</keyword>
<evidence type="ECO:0000256" key="1">
    <source>
        <dbReference type="ARBA" id="ARBA00022692"/>
    </source>
</evidence>
<dbReference type="SUPFAM" id="SSF103473">
    <property type="entry name" value="MFS general substrate transporter"/>
    <property type="match status" value="1"/>
</dbReference>
<organism evidence="5 6">
    <name type="scientific">Dinothrombium tinctorium</name>
    <dbReference type="NCBI Taxonomy" id="1965070"/>
    <lineage>
        <taxon>Eukaryota</taxon>
        <taxon>Metazoa</taxon>
        <taxon>Ecdysozoa</taxon>
        <taxon>Arthropoda</taxon>
        <taxon>Chelicerata</taxon>
        <taxon>Arachnida</taxon>
        <taxon>Acari</taxon>
        <taxon>Acariformes</taxon>
        <taxon>Trombidiformes</taxon>
        <taxon>Prostigmata</taxon>
        <taxon>Anystina</taxon>
        <taxon>Parasitengona</taxon>
        <taxon>Trombidioidea</taxon>
        <taxon>Trombidiidae</taxon>
        <taxon>Dinothrombium</taxon>
    </lineage>
</organism>
<feature type="transmembrane region" description="Helical" evidence="4">
    <location>
        <begin position="328"/>
        <end position="347"/>
    </location>
</feature>
<keyword evidence="5" id="KW-0813">Transport</keyword>
<dbReference type="Proteomes" id="UP000285301">
    <property type="component" value="Unassembled WGS sequence"/>
</dbReference>
<feature type="transmembrane region" description="Helical" evidence="4">
    <location>
        <begin position="301"/>
        <end position="322"/>
    </location>
</feature>
<accession>A0A443QES6</accession>
<dbReference type="PANTHER" id="PTHR23121:SF9">
    <property type="entry name" value="SODIUM-DEPENDENT GLUCOSE TRANSPORTER 1"/>
    <property type="match status" value="1"/>
</dbReference>
<sequence>MLLFGVGIGLLPHYPHFGILLANGIVVGFAQGSIDTASSVLVLEMWEKDSNPFLQAIHTNFALGSAISPLVCAPFLSAKTNESSLLLNSTNTTGAEPNEGIRIPFAIGAIISIAAAVLLFYHEMFAPYITPKRSFLRKQLLLELNTAPDAIKEEKEDSKKIIFYTYICVCLGCVLLCFYAGTELMILSFLSTFLINLYKCNPPLHIPKNQAAYMTSAFSTMFTIFRALSIIAATKLRTSTMLYLSFCDIFVAYGIMALYGTTSIYILWAAIAMLGAGSSCVYASIYAFIEKRIDITNQIGGLFMLSCCFLGALGAIIIGKKIEQTPLIFVYTNMGAICFVMILFLILHFTDVWKKSIINGSSIKKELNELVKRSFHFSKKSQTKQEF</sequence>
<evidence type="ECO:0000313" key="6">
    <source>
        <dbReference type="Proteomes" id="UP000285301"/>
    </source>
</evidence>
<dbReference type="GO" id="GO:0022857">
    <property type="term" value="F:transmembrane transporter activity"/>
    <property type="evidence" value="ECO:0007669"/>
    <property type="project" value="InterPro"/>
</dbReference>
<dbReference type="Gene3D" id="1.20.1250.20">
    <property type="entry name" value="MFS general substrate transporter like domains"/>
    <property type="match status" value="2"/>
</dbReference>
<protein>
    <submittedName>
        <fullName evidence="5">Sodium-dependent glucose transporter 1-like protein</fullName>
    </submittedName>
</protein>
<dbReference type="InterPro" id="IPR011701">
    <property type="entry name" value="MFS"/>
</dbReference>
<feature type="transmembrane region" description="Helical" evidence="4">
    <location>
        <begin position="161"/>
        <end position="190"/>
    </location>
</feature>
<evidence type="ECO:0000313" key="5">
    <source>
        <dbReference type="EMBL" id="RWS01507.1"/>
    </source>
</evidence>
<dbReference type="OrthoDB" id="6514150at2759"/>
<dbReference type="AlphaFoldDB" id="A0A443QES6"/>
<dbReference type="Pfam" id="PF07690">
    <property type="entry name" value="MFS_1"/>
    <property type="match status" value="1"/>
</dbReference>
<keyword evidence="2 4" id="KW-1133">Transmembrane helix</keyword>
<name>A0A443QES6_9ACAR</name>
<dbReference type="EMBL" id="NCKU01009081">
    <property type="protein sequence ID" value="RWS01507.1"/>
    <property type="molecule type" value="Genomic_DNA"/>
</dbReference>
<keyword evidence="5" id="KW-0762">Sugar transport</keyword>
<dbReference type="PANTHER" id="PTHR23121">
    <property type="entry name" value="SODIUM-DEPENDENT GLUCOSE TRANSPORTER 1"/>
    <property type="match status" value="1"/>
</dbReference>
<feature type="transmembrane region" description="Helical" evidence="4">
    <location>
        <begin position="240"/>
        <end position="259"/>
    </location>
</feature>
<evidence type="ECO:0000256" key="2">
    <source>
        <dbReference type="ARBA" id="ARBA00022989"/>
    </source>
</evidence>
<feature type="transmembrane region" description="Helical" evidence="4">
    <location>
        <begin position="265"/>
        <end position="289"/>
    </location>
</feature>
<keyword evidence="6" id="KW-1185">Reference proteome</keyword>
<comment type="caution">
    <text evidence="5">The sequence shown here is derived from an EMBL/GenBank/DDBJ whole genome shotgun (WGS) entry which is preliminary data.</text>
</comment>
<keyword evidence="3 4" id="KW-0472">Membrane</keyword>
<dbReference type="InterPro" id="IPR036259">
    <property type="entry name" value="MFS_trans_sf"/>
</dbReference>